<keyword evidence="1" id="KW-0732">Signal</keyword>
<protein>
    <submittedName>
        <fullName evidence="2">Uncharacterized protein</fullName>
    </submittedName>
</protein>
<evidence type="ECO:0000313" key="3">
    <source>
        <dbReference type="Proteomes" id="UP000199766"/>
    </source>
</evidence>
<feature type="chain" id="PRO_5011588505" evidence="1">
    <location>
        <begin position="23"/>
        <end position="380"/>
    </location>
</feature>
<dbReference type="OrthoDB" id="6253132at2"/>
<dbReference type="EMBL" id="FOGD01000008">
    <property type="protein sequence ID" value="SER47211.1"/>
    <property type="molecule type" value="Genomic_DNA"/>
</dbReference>
<reference evidence="2 3" key="1">
    <citation type="submission" date="2016-10" db="EMBL/GenBank/DDBJ databases">
        <authorList>
            <person name="de Groot N.N."/>
        </authorList>
    </citation>
    <scope>NUCLEOTIDE SEQUENCE [LARGE SCALE GENOMIC DNA]</scope>
    <source>
        <strain evidence="2 3">ATCC 35958</strain>
    </source>
</reference>
<name>A0A1H9PG70_9BURK</name>
<accession>A0A1H9PG70</accession>
<dbReference type="AlphaFoldDB" id="A0A1H9PG70"/>
<evidence type="ECO:0000256" key="1">
    <source>
        <dbReference type="SAM" id="SignalP"/>
    </source>
</evidence>
<gene>
    <name evidence="2" type="ORF">SAMN02982919_02473</name>
</gene>
<dbReference type="Proteomes" id="UP000199766">
    <property type="component" value="Unassembled WGS sequence"/>
</dbReference>
<feature type="signal peptide" evidence="1">
    <location>
        <begin position="1"/>
        <end position="22"/>
    </location>
</feature>
<evidence type="ECO:0000313" key="2">
    <source>
        <dbReference type="EMBL" id="SER47211.1"/>
    </source>
</evidence>
<organism evidence="2 3">
    <name type="scientific">Giesbergeria anulus</name>
    <dbReference type="NCBI Taxonomy" id="180197"/>
    <lineage>
        <taxon>Bacteria</taxon>
        <taxon>Pseudomonadati</taxon>
        <taxon>Pseudomonadota</taxon>
        <taxon>Betaproteobacteria</taxon>
        <taxon>Burkholderiales</taxon>
        <taxon>Comamonadaceae</taxon>
        <taxon>Giesbergeria</taxon>
    </lineage>
</organism>
<proteinExistence type="predicted"/>
<keyword evidence="3" id="KW-1185">Reference proteome</keyword>
<sequence>MPFSVSSLLARLSLLIAPLAMAHAAEPPPAYAGVWSGTIGKSAVMVCLSSNTSQYYYRKMRKGLVLNGADATDPFKALEAGLRSGHLHLLEQKSPVPGQPDTVTGRWQMQPGAVGELVGTWSDSAGQKTWPIRLQRLNPSGPQAQEQWAEDCPSAYFQPLKDAVHWTTKPAAFAGKSYQMMSTPFADALQLPAEMPAARKINPMAQAWLKEQAVALYSCRINGGTGEDWSAALAPKGWNDKFLVLEDSLSEVFCGGAHGNASLGISTFDLDNGAKVNTWGWIKGGQKAAEVAVDKDYQPTLSRLRALLEKHNPRTDGVCGEAAPQMSIFDPYPTAKGLVFNTHFFHALRACNDEIILSWKQMAPFLTPAGQAAAQQAVRP</sequence>